<dbReference type="GO" id="GO:0005762">
    <property type="term" value="C:mitochondrial large ribosomal subunit"/>
    <property type="evidence" value="ECO:0007669"/>
    <property type="project" value="TreeGrafter"/>
</dbReference>
<comment type="subcellular location">
    <subcellularLocation>
        <location evidence="1">Mitochondrion</location>
    </subcellularLocation>
</comment>
<dbReference type="OrthoDB" id="414075at2759"/>
<proteinExistence type="inferred from homology"/>
<dbReference type="PANTHER" id="PTHR13124:SF12">
    <property type="entry name" value="LARGE RIBOSOMAL SUBUNIT PROTEIN ML46"/>
    <property type="match status" value="1"/>
</dbReference>
<evidence type="ECO:0000313" key="12">
    <source>
        <dbReference type="Proteomes" id="UP000268162"/>
    </source>
</evidence>
<accession>A0A4Q0A0I9</accession>
<dbReference type="CDD" id="cd04661">
    <property type="entry name" value="NUDIX_MRP_L46"/>
    <property type="match status" value="1"/>
</dbReference>
<feature type="domain" description="Nudix hydrolase" evidence="10">
    <location>
        <begin position="150"/>
        <end position="297"/>
    </location>
</feature>
<dbReference type="GO" id="GO:0016787">
    <property type="term" value="F:hydrolase activity"/>
    <property type="evidence" value="ECO:0007669"/>
    <property type="project" value="UniProtKB-KW"/>
</dbReference>
<feature type="compositionally biased region" description="Low complexity" evidence="9">
    <location>
        <begin position="121"/>
        <end position="144"/>
    </location>
</feature>
<keyword evidence="7" id="KW-0687">Ribonucleoprotein</keyword>
<dbReference type="FunFam" id="3.90.79.10:FF:000018">
    <property type="entry name" value="39S ribosomal protein L46, mitochondrial"/>
    <property type="match status" value="1"/>
</dbReference>
<comment type="similarity">
    <text evidence="2">Belongs to the mitochondrion-specific ribosomal protein mL46 family.</text>
</comment>
<keyword evidence="5 11" id="KW-0689">Ribosomal protein</keyword>
<evidence type="ECO:0000256" key="9">
    <source>
        <dbReference type="SAM" id="MobiDB-lite"/>
    </source>
</evidence>
<dbReference type="Pfam" id="PF11788">
    <property type="entry name" value="MRP-L46"/>
    <property type="match status" value="1"/>
</dbReference>
<dbReference type="InterPro" id="IPR040008">
    <property type="entry name" value="Ribosomal_mL46"/>
</dbReference>
<evidence type="ECO:0000256" key="1">
    <source>
        <dbReference type="ARBA" id="ARBA00004173"/>
    </source>
</evidence>
<evidence type="ECO:0000256" key="3">
    <source>
        <dbReference type="ARBA" id="ARBA00022801"/>
    </source>
</evidence>
<dbReference type="PROSITE" id="PS00893">
    <property type="entry name" value="NUDIX_BOX"/>
    <property type="match status" value="1"/>
</dbReference>
<reference evidence="12" key="1">
    <citation type="journal article" date="2018" name="Nat. Microbiol.">
        <title>Leveraging single-cell genomics to expand the fungal tree of life.</title>
        <authorList>
            <person name="Ahrendt S.R."/>
            <person name="Quandt C.A."/>
            <person name="Ciobanu D."/>
            <person name="Clum A."/>
            <person name="Salamov A."/>
            <person name="Andreopoulos B."/>
            <person name="Cheng J.F."/>
            <person name="Woyke T."/>
            <person name="Pelin A."/>
            <person name="Henrissat B."/>
            <person name="Reynolds N.K."/>
            <person name="Benny G.L."/>
            <person name="Smith M.E."/>
            <person name="James T.Y."/>
            <person name="Grigoriev I.V."/>
        </authorList>
    </citation>
    <scope>NUCLEOTIDE SEQUENCE [LARGE SCALE GENOMIC DNA]</scope>
    <source>
        <strain evidence="12">RSA 468</strain>
    </source>
</reference>
<organism evidence="11 12">
    <name type="scientific">Dimargaris cristalligena</name>
    <dbReference type="NCBI Taxonomy" id="215637"/>
    <lineage>
        <taxon>Eukaryota</taxon>
        <taxon>Fungi</taxon>
        <taxon>Fungi incertae sedis</taxon>
        <taxon>Zoopagomycota</taxon>
        <taxon>Kickxellomycotina</taxon>
        <taxon>Dimargaritomycetes</taxon>
        <taxon>Dimargaritales</taxon>
        <taxon>Dimargaritaceae</taxon>
        <taxon>Dimargaris</taxon>
    </lineage>
</organism>
<dbReference type="Pfam" id="PF00293">
    <property type="entry name" value="NUDIX"/>
    <property type="match status" value="1"/>
</dbReference>
<dbReference type="InterPro" id="IPR021757">
    <property type="entry name" value="Ribosomal_mL46_N"/>
</dbReference>
<dbReference type="Gene3D" id="3.90.79.10">
    <property type="entry name" value="Nucleoside Triphosphate Pyrophosphohydrolase"/>
    <property type="match status" value="1"/>
</dbReference>
<protein>
    <recommendedName>
        <fullName evidence="8">Large ribosomal subunit protein mL46</fullName>
    </recommendedName>
</protein>
<dbReference type="InterPro" id="IPR000086">
    <property type="entry name" value="NUDIX_hydrolase_dom"/>
</dbReference>
<keyword evidence="4" id="KW-0809">Transit peptide</keyword>
<name>A0A4Q0A0I9_9FUNG</name>
<dbReference type="AlphaFoldDB" id="A0A4Q0A0I9"/>
<feature type="region of interest" description="Disordered" evidence="9">
    <location>
        <begin position="121"/>
        <end position="149"/>
    </location>
</feature>
<evidence type="ECO:0000259" key="10">
    <source>
        <dbReference type="PROSITE" id="PS51462"/>
    </source>
</evidence>
<evidence type="ECO:0000256" key="7">
    <source>
        <dbReference type="ARBA" id="ARBA00023274"/>
    </source>
</evidence>
<evidence type="ECO:0000313" key="11">
    <source>
        <dbReference type="EMBL" id="RKP39238.1"/>
    </source>
</evidence>
<dbReference type="PROSITE" id="PS51462">
    <property type="entry name" value="NUDIX"/>
    <property type="match status" value="1"/>
</dbReference>
<gene>
    <name evidence="11" type="ORF">BJ085DRAFT_41057</name>
</gene>
<dbReference type="InterPro" id="IPR015797">
    <property type="entry name" value="NUDIX_hydrolase-like_dom_sf"/>
</dbReference>
<dbReference type="GO" id="GO:0003735">
    <property type="term" value="F:structural constituent of ribosome"/>
    <property type="evidence" value="ECO:0007669"/>
    <property type="project" value="InterPro"/>
</dbReference>
<dbReference type="STRING" id="215637.A0A4Q0A0I9"/>
<dbReference type="EMBL" id="ML002287">
    <property type="protein sequence ID" value="RKP39238.1"/>
    <property type="molecule type" value="Genomic_DNA"/>
</dbReference>
<evidence type="ECO:0000256" key="6">
    <source>
        <dbReference type="ARBA" id="ARBA00023128"/>
    </source>
</evidence>
<dbReference type="GO" id="GO:0005743">
    <property type="term" value="C:mitochondrial inner membrane"/>
    <property type="evidence" value="ECO:0007669"/>
    <property type="project" value="UniProtKB-ARBA"/>
</dbReference>
<sequence>MLCSQVLRNCRSISKAHCRFLSTAQESQPATGRVVASLIVQRKPVILPELNKFERTYYAYRDELARREAAPFASEFYFKKGSTSEKEWNQRQKHYQSLLKKGWSALLADAEKSVGTAGLAADSTASESASATTTSSTADGSNSAAKDDATYKAAPRITQADKDGDLKSLDRALDQSLYLLVKKPRQENAWQFPQGGHEGLEFLHRTALRELAEECGTNMDVWALGRGPVGHYSYKFPADHAAKVKAESAKVFFFKAYIFAGQVELNKKELSDFVWVTKDEIPKYVSKDYWNAVQDIL</sequence>
<evidence type="ECO:0000256" key="2">
    <source>
        <dbReference type="ARBA" id="ARBA00009070"/>
    </source>
</evidence>
<evidence type="ECO:0000256" key="4">
    <source>
        <dbReference type="ARBA" id="ARBA00022946"/>
    </source>
</evidence>
<dbReference type="SUPFAM" id="SSF55811">
    <property type="entry name" value="Nudix"/>
    <property type="match status" value="1"/>
</dbReference>
<evidence type="ECO:0000256" key="8">
    <source>
        <dbReference type="ARBA" id="ARBA00035190"/>
    </source>
</evidence>
<dbReference type="InterPro" id="IPR033650">
    <property type="entry name" value="Ribosomal_mL46_NUDIX"/>
</dbReference>
<dbReference type="InterPro" id="IPR020084">
    <property type="entry name" value="NUDIX_hydrolase_CS"/>
</dbReference>
<dbReference type="PANTHER" id="PTHR13124">
    <property type="entry name" value="39S RIBOSOMAL PROTEIN L46, MITOCHONDRIAL PRECURSOR-RELATED"/>
    <property type="match status" value="1"/>
</dbReference>
<keyword evidence="3" id="KW-0378">Hydrolase</keyword>
<evidence type="ECO:0000256" key="5">
    <source>
        <dbReference type="ARBA" id="ARBA00022980"/>
    </source>
</evidence>
<keyword evidence="12" id="KW-1185">Reference proteome</keyword>
<keyword evidence="6" id="KW-0496">Mitochondrion</keyword>
<dbReference type="Proteomes" id="UP000268162">
    <property type="component" value="Unassembled WGS sequence"/>
</dbReference>